<sequence length="100" mass="11292">MNTQNVNTAASEASKTWNEYPKILLAEGSKAGDHADFEIYEFSSLKKLKEFRKCYPEKMNEAYSYAVSTGTQRDGRHICPVSAAHYKKFIKLAKAAGFDF</sequence>
<organism evidence="1 2">
    <name type="scientific">Mixta hanseatica</name>
    <dbReference type="NCBI Taxonomy" id="2872648"/>
    <lineage>
        <taxon>Bacteria</taxon>
        <taxon>Pseudomonadati</taxon>
        <taxon>Pseudomonadota</taxon>
        <taxon>Gammaproteobacteria</taxon>
        <taxon>Enterobacterales</taxon>
        <taxon>Erwiniaceae</taxon>
        <taxon>Mixta</taxon>
    </lineage>
</organism>
<evidence type="ECO:0000313" key="2">
    <source>
        <dbReference type="Proteomes" id="UP001056635"/>
    </source>
</evidence>
<dbReference type="EMBL" id="CP082905">
    <property type="protein sequence ID" value="UQY46276.1"/>
    <property type="molecule type" value="Genomic_DNA"/>
</dbReference>
<geneLocation type="plasmid" evidence="1 2">
    <name>pX22927_1</name>
</geneLocation>
<protein>
    <submittedName>
        <fullName evidence="1">Uncharacterized protein</fullName>
    </submittedName>
</protein>
<evidence type="ECO:0000313" key="1">
    <source>
        <dbReference type="EMBL" id="UQY46276.1"/>
    </source>
</evidence>
<reference evidence="1" key="1">
    <citation type="submission" date="2021-09" db="EMBL/GenBank/DDBJ databases">
        <title>First case of bloodstream infection caused by Mixta hanseatica sp. nov., a member of the Erwiniaceae family.</title>
        <authorList>
            <person name="Both A."/>
            <person name="Huang J."/>
            <person name="Wenzel P."/>
            <person name="Aepfelbacher M."/>
            <person name="Rohde H."/>
            <person name="Christner M."/>
            <person name="Hentschke M."/>
        </authorList>
    </citation>
    <scope>NUCLEOTIDE SEQUENCE</scope>
    <source>
        <strain evidence="1">X22927</strain>
        <plasmid evidence="1">pX22927_1</plasmid>
    </source>
</reference>
<proteinExistence type="predicted"/>
<dbReference type="Proteomes" id="UP001056635">
    <property type="component" value="Plasmid pX22927_1"/>
</dbReference>
<gene>
    <name evidence="1" type="ORF">K6958_20740</name>
</gene>
<name>A0ABY4RGJ4_9GAMM</name>
<keyword evidence="1" id="KW-0614">Plasmid</keyword>
<keyword evidence="2" id="KW-1185">Reference proteome</keyword>
<accession>A0ABY4RGJ4</accession>
<dbReference type="RefSeq" id="WP_249894792.1">
    <property type="nucleotide sequence ID" value="NZ_CP082905.1"/>
</dbReference>